<dbReference type="GO" id="GO:0000976">
    <property type="term" value="F:transcription cis-regulatory region binding"/>
    <property type="evidence" value="ECO:0007669"/>
    <property type="project" value="TreeGrafter"/>
</dbReference>
<evidence type="ECO:0000259" key="8">
    <source>
        <dbReference type="PROSITE" id="PS50110"/>
    </source>
</evidence>
<dbReference type="SMART" id="SM00862">
    <property type="entry name" value="Trans_reg_C"/>
    <property type="match status" value="1"/>
</dbReference>
<evidence type="ECO:0000256" key="2">
    <source>
        <dbReference type="ARBA" id="ARBA00023012"/>
    </source>
</evidence>
<evidence type="ECO:0000256" key="6">
    <source>
        <dbReference type="PROSITE-ProRule" id="PRU00169"/>
    </source>
</evidence>
<dbReference type="InterPro" id="IPR039420">
    <property type="entry name" value="WalR-like"/>
</dbReference>
<dbReference type="SUPFAM" id="SSF52172">
    <property type="entry name" value="CheY-like"/>
    <property type="match status" value="1"/>
</dbReference>
<keyword evidence="1 6" id="KW-0597">Phosphoprotein</keyword>
<comment type="caution">
    <text evidence="10">The sequence shown here is derived from an EMBL/GenBank/DDBJ whole genome shotgun (WGS) entry which is preliminary data.</text>
</comment>
<dbReference type="InterPro" id="IPR016032">
    <property type="entry name" value="Sig_transdc_resp-reg_C-effctor"/>
</dbReference>
<evidence type="ECO:0000256" key="5">
    <source>
        <dbReference type="ARBA" id="ARBA00023163"/>
    </source>
</evidence>
<dbReference type="InterPro" id="IPR036388">
    <property type="entry name" value="WH-like_DNA-bd_sf"/>
</dbReference>
<dbReference type="FunFam" id="1.10.10.10:FF:000005">
    <property type="entry name" value="Two-component system response regulator"/>
    <property type="match status" value="1"/>
</dbReference>
<protein>
    <submittedName>
        <fullName evidence="10">Response regulator transcription factor</fullName>
    </submittedName>
</protein>
<dbReference type="RefSeq" id="WP_176641273.1">
    <property type="nucleotide sequence ID" value="NZ_JABXXP010000560.1"/>
</dbReference>
<evidence type="ECO:0000259" key="9">
    <source>
        <dbReference type="PROSITE" id="PS51755"/>
    </source>
</evidence>
<dbReference type="PROSITE" id="PS51755">
    <property type="entry name" value="OMPR_PHOB"/>
    <property type="match status" value="1"/>
</dbReference>
<feature type="domain" description="OmpR/PhoB-type" evidence="9">
    <location>
        <begin position="132"/>
        <end position="229"/>
    </location>
</feature>
<keyword evidence="2" id="KW-0902">Two-component regulatory system</keyword>
<sequence length="238" mass="26418">MTDDQPPPRLLLVEDDPDTAAYVCDGLAQDGIAVTCAANGTDGLSLIFSCEWDIIVLDRMLPGMDGMAVLVRLREAGIRTPVLFLTTMDGVASRVDGLRGGADDYLVKPFAVRELAARVAVLLRRAGPARHVTTLRMAGITLDLLTREVTRYGDRLHLQPQEVKILEYFMRNPGTVLSRQMLLLYAWNVDFPVRTNIVETHISRLRDKLGHDGRQLIQTVRGVGYILRDVDLDHSRGG</sequence>
<dbReference type="GO" id="GO:0032993">
    <property type="term" value="C:protein-DNA complex"/>
    <property type="evidence" value="ECO:0007669"/>
    <property type="project" value="TreeGrafter"/>
</dbReference>
<name>A0A7Y7IYZ8_9PROT</name>
<dbReference type="Proteomes" id="UP000534870">
    <property type="component" value="Unassembled WGS sequence"/>
</dbReference>
<dbReference type="Gene3D" id="1.10.10.10">
    <property type="entry name" value="Winged helix-like DNA-binding domain superfamily/Winged helix DNA-binding domain"/>
    <property type="match status" value="1"/>
</dbReference>
<evidence type="ECO:0000256" key="3">
    <source>
        <dbReference type="ARBA" id="ARBA00023015"/>
    </source>
</evidence>
<dbReference type="EMBL" id="JABXXP010000560">
    <property type="protein sequence ID" value="NVN12732.1"/>
    <property type="molecule type" value="Genomic_DNA"/>
</dbReference>
<accession>A0A7Y7IYZ8</accession>
<dbReference type="CDD" id="cd00383">
    <property type="entry name" value="trans_reg_C"/>
    <property type="match status" value="1"/>
</dbReference>
<evidence type="ECO:0000313" key="11">
    <source>
        <dbReference type="Proteomes" id="UP000534870"/>
    </source>
</evidence>
<dbReference type="PANTHER" id="PTHR48111">
    <property type="entry name" value="REGULATOR OF RPOS"/>
    <property type="match status" value="1"/>
</dbReference>
<gene>
    <name evidence="10" type="ORF">HUK84_16635</name>
</gene>
<evidence type="ECO:0000313" key="10">
    <source>
        <dbReference type="EMBL" id="NVN12732.1"/>
    </source>
</evidence>
<dbReference type="SUPFAM" id="SSF46894">
    <property type="entry name" value="C-terminal effector domain of the bipartite response regulators"/>
    <property type="match status" value="1"/>
</dbReference>
<dbReference type="AlphaFoldDB" id="A0A7Y7IYZ8"/>
<proteinExistence type="predicted"/>
<keyword evidence="5" id="KW-0804">Transcription</keyword>
<keyword evidence="4 7" id="KW-0238">DNA-binding</keyword>
<dbReference type="Gene3D" id="3.40.50.2300">
    <property type="match status" value="1"/>
</dbReference>
<organism evidence="10 11">
    <name type="scientific">Nguyenibacter vanlangensis</name>
    <dbReference type="NCBI Taxonomy" id="1216886"/>
    <lineage>
        <taxon>Bacteria</taxon>
        <taxon>Pseudomonadati</taxon>
        <taxon>Pseudomonadota</taxon>
        <taxon>Alphaproteobacteria</taxon>
        <taxon>Acetobacterales</taxon>
        <taxon>Acetobacteraceae</taxon>
        <taxon>Nguyenibacter</taxon>
    </lineage>
</organism>
<keyword evidence="3" id="KW-0805">Transcription regulation</keyword>
<dbReference type="SMART" id="SM00448">
    <property type="entry name" value="REC"/>
    <property type="match status" value="1"/>
</dbReference>
<evidence type="ECO:0000256" key="4">
    <source>
        <dbReference type="ARBA" id="ARBA00023125"/>
    </source>
</evidence>
<dbReference type="PANTHER" id="PTHR48111:SF22">
    <property type="entry name" value="REGULATOR OF RPOS"/>
    <property type="match status" value="1"/>
</dbReference>
<feature type="DNA-binding region" description="OmpR/PhoB-type" evidence="7">
    <location>
        <begin position="132"/>
        <end position="229"/>
    </location>
</feature>
<evidence type="ECO:0000256" key="1">
    <source>
        <dbReference type="ARBA" id="ARBA00022553"/>
    </source>
</evidence>
<dbReference type="GO" id="GO:0000156">
    <property type="term" value="F:phosphorelay response regulator activity"/>
    <property type="evidence" value="ECO:0007669"/>
    <property type="project" value="TreeGrafter"/>
</dbReference>
<dbReference type="Gene3D" id="6.10.250.690">
    <property type="match status" value="1"/>
</dbReference>
<feature type="modified residue" description="4-aspartylphosphate" evidence="6">
    <location>
        <position position="58"/>
    </location>
</feature>
<dbReference type="Pfam" id="PF00486">
    <property type="entry name" value="Trans_reg_C"/>
    <property type="match status" value="1"/>
</dbReference>
<dbReference type="InterPro" id="IPR001867">
    <property type="entry name" value="OmpR/PhoB-type_DNA-bd"/>
</dbReference>
<dbReference type="GO" id="GO:0006355">
    <property type="term" value="P:regulation of DNA-templated transcription"/>
    <property type="evidence" value="ECO:0007669"/>
    <property type="project" value="InterPro"/>
</dbReference>
<evidence type="ECO:0000256" key="7">
    <source>
        <dbReference type="PROSITE-ProRule" id="PRU01091"/>
    </source>
</evidence>
<dbReference type="PROSITE" id="PS50110">
    <property type="entry name" value="RESPONSE_REGULATORY"/>
    <property type="match status" value="1"/>
</dbReference>
<dbReference type="InterPro" id="IPR001789">
    <property type="entry name" value="Sig_transdc_resp-reg_receiver"/>
</dbReference>
<dbReference type="GO" id="GO:0005829">
    <property type="term" value="C:cytosol"/>
    <property type="evidence" value="ECO:0007669"/>
    <property type="project" value="TreeGrafter"/>
</dbReference>
<feature type="domain" description="Response regulatory" evidence="8">
    <location>
        <begin position="9"/>
        <end position="123"/>
    </location>
</feature>
<dbReference type="InterPro" id="IPR011006">
    <property type="entry name" value="CheY-like_superfamily"/>
</dbReference>
<dbReference type="Pfam" id="PF00072">
    <property type="entry name" value="Response_reg"/>
    <property type="match status" value="1"/>
</dbReference>
<reference evidence="10 11" key="1">
    <citation type="submission" date="2020-06" db="EMBL/GenBank/DDBJ databases">
        <title>Description of novel acetic acid bacteria.</title>
        <authorList>
            <person name="Sombolestani A."/>
        </authorList>
    </citation>
    <scope>NUCLEOTIDE SEQUENCE [LARGE SCALE GENOMIC DNA]</scope>
    <source>
        <strain evidence="10 11">LMG 31431</strain>
    </source>
</reference>